<reference evidence="3 4" key="1">
    <citation type="submission" date="2019-10" db="EMBL/GenBank/DDBJ databases">
        <title>Bifidobacterium from non-human primates.</title>
        <authorList>
            <person name="Modesto M."/>
        </authorList>
    </citation>
    <scope>NUCLEOTIDE SEQUENCE [LARGE SCALE GENOMIC DNA]</scope>
    <source>
        <strain evidence="3 4">SMA15</strain>
    </source>
</reference>
<dbReference type="Pfam" id="PF12802">
    <property type="entry name" value="MarR_2"/>
    <property type="match status" value="1"/>
</dbReference>
<comment type="similarity">
    <text evidence="1">Belongs to the ROK (NagC/XylR) family.</text>
</comment>
<dbReference type="InterPro" id="IPR000835">
    <property type="entry name" value="HTH_MarR-typ"/>
</dbReference>
<sequence length="428" mass="46235">MPRPYRAESWFHMCDVRSSFRKGTNMPAVAGYNSSVVLEAVRKREGLSRSDIAKHTGLTAQTVSNIVRKLLDDGLIEETGTQAGRSGKPRTLLQLRADSRFALGVHLDPIVTTIVLVNIAGEVVARSHPAITGDAGAAIRDIADSCERLIASSGVDRSAVIGLGLAMPGPLDVRTDTVLNPPNLNGWHEVPVVERLSEALDMPVILEKDVTAACYGESWVGGGAADRDFLFFYLGFGLSFGVSRHGDVYRGHTGNEGEIGHIVVDVDGRECWCGQRGCVSISCDPTAIVLKAVQRGVYDGAEEIDLTDMFAINGRFNDVCSKARQGDKTCDAILHETGRGIGRAAVILSDLFDIDHIVLGGPNWKQLEHAYLEEIEPMLRTKTVMRHVHDFKVTSTAVGDDVAALGAAVSVLDRKLSPKAAPLRFVRE</sequence>
<dbReference type="PANTHER" id="PTHR18964">
    <property type="entry name" value="ROK (REPRESSOR, ORF, KINASE) FAMILY"/>
    <property type="match status" value="1"/>
</dbReference>
<dbReference type="PANTHER" id="PTHR18964:SF149">
    <property type="entry name" value="BIFUNCTIONAL UDP-N-ACETYLGLUCOSAMINE 2-EPIMERASE_N-ACETYLMANNOSAMINE KINASE"/>
    <property type="match status" value="1"/>
</dbReference>
<dbReference type="GO" id="GO:0003700">
    <property type="term" value="F:DNA-binding transcription factor activity"/>
    <property type="evidence" value="ECO:0007669"/>
    <property type="project" value="InterPro"/>
</dbReference>
<evidence type="ECO:0000313" key="3">
    <source>
        <dbReference type="EMBL" id="NEG56203.1"/>
    </source>
</evidence>
<evidence type="ECO:0000259" key="2">
    <source>
        <dbReference type="PROSITE" id="PS50943"/>
    </source>
</evidence>
<comment type="caution">
    <text evidence="3">The sequence shown here is derived from an EMBL/GenBank/DDBJ whole genome shotgun (WGS) entry which is preliminary data.</text>
</comment>
<dbReference type="InterPro" id="IPR000600">
    <property type="entry name" value="ROK"/>
</dbReference>
<dbReference type="SUPFAM" id="SSF46785">
    <property type="entry name" value="Winged helix' DNA-binding domain"/>
    <property type="match status" value="1"/>
</dbReference>
<keyword evidence="4" id="KW-1185">Reference proteome</keyword>
<dbReference type="Proteomes" id="UP000483293">
    <property type="component" value="Unassembled WGS sequence"/>
</dbReference>
<organism evidence="3 4">
    <name type="scientific">Bifidobacterium platyrrhinorum</name>
    <dbReference type="NCBI Taxonomy" id="2661628"/>
    <lineage>
        <taxon>Bacteria</taxon>
        <taxon>Bacillati</taxon>
        <taxon>Actinomycetota</taxon>
        <taxon>Actinomycetes</taxon>
        <taxon>Bifidobacteriales</taxon>
        <taxon>Bifidobacteriaceae</taxon>
        <taxon>Bifidobacterium</taxon>
    </lineage>
</organism>
<dbReference type="Gene3D" id="3.30.420.40">
    <property type="match status" value="2"/>
</dbReference>
<dbReference type="InterPro" id="IPR036388">
    <property type="entry name" value="WH-like_DNA-bd_sf"/>
</dbReference>
<gene>
    <name evidence="3" type="ORF">GFD21_10645</name>
</gene>
<dbReference type="SUPFAM" id="SSF53067">
    <property type="entry name" value="Actin-like ATPase domain"/>
    <property type="match status" value="1"/>
</dbReference>
<dbReference type="EMBL" id="WHZV01000013">
    <property type="protein sequence ID" value="NEG56203.1"/>
    <property type="molecule type" value="Genomic_DNA"/>
</dbReference>
<accession>A0A6L9SWK5</accession>
<dbReference type="PROSITE" id="PS50943">
    <property type="entry name" value="HTH_CROC1"/>
    <property type="match status" value="1"/>
</dbReference>
<name>A0A6L9SWK5_9BIFI</name>
<dbReference type="InterPro" id="IPR043129">
    <property type="entry name" value="ATPase_NBD"/>
</dbReference>
<protein>
    <submittedName>
        <fullName evidence="3">ROK family protein</fullName>
    </submittedName>
</protein>
<dbReference type="AlphaFoldDB" id="A0A6L9SWK5"/>
<dbReference type="InterPro" id="IPR001387">
    <property type="entry name" value="Cro/C1-type_HTH"/>
</dbReference>
<evidence type="ECO:0000256" key="1">
    <source>
        <dbReference type="ARBA" id="ARBA00006479"/>
    </source>
</evidence>
<evidence type="ECO:0000313" key="4">
    <source>
        <dbReference type="Proteomes" id="UP000483293"/>
    </source>
</evidence>
<dbReference type="Pfam" id="PF00480">
    <property type="entry name" value="ROK"/>
    <property type="match status" value="1"/>
</dbReference>
<feature type="domain" description="HTH cro/C1-type" evidence="2">
    <location>
        <begin position="38"/>
        <end position="66"/>
    </location>
</feature>
<proteinExistence type="inferred from homology"/>
<dbReference type="InterPro" id="IPR036390">
    <property type="entry name" value="WH_DNA-bd_sf"/>
</dbReference>
<dbReference type="Gene3D" id="1.10.10.10">
    <property type="entry name" value="Winged helix-like DNA-binding domain superfamily/Winged helix DNA-binding domain"/>
    <property type="match status" value="1"/>
</dbReference>